<dbReference type="Pfam" id="PF08668">
    <property type="entry name" value="HDOD"/>
    <property type="match status" value="1"/>
</dbReference>
<dbReference type="EMBL" id="JAGQHR010000323">
    <property type="protein sequence ID" value="MCA9728205.1"/>
    <property type="molecule type" value="Genomic_DNA"/>
</dbReference>
<dbReference type="SMART" id="SM00471">
    <property type="entry name" value="HDc"/>
    <property type="match status" value="1"/>
</dbReference>
<evidence type="ECO:0000313" key="2">
    <source>
        <dbReference type="EMBL" id="MCA9728205.1"/>
    </source>
</evidence>
<dbReference type="InterPro" id="IPR006675">
    <property type="entry name" value="HDIG_dom"/>
</dbReference>
<dbReference type="Gene3D" id="1.10.3210.10">
    <property type="entry name" value="Hypothetical protein af1432"/>
    <property type="match status" value="1"/>
</dbReference>
<comment type="caution">
    <text evidence="2">The sequence shown here is derived from an EMBL/GenBank/DDBJ whole genome shotgun (WGS) entry which is preliminary data.</text>
</comment>
<dbReference type="InterPro" id="IPR052340">
    <property type="entry name" value="RNase_Y/CdgJ"/>
</dbReference>
<evidence type="ECO:0000259" key="1">
    <source>
        <dbReference type="PROSITE" id="PS51833"/>
    </source>
</evidence>
<dbReference type="CDD" id="cd00077">
    <property type="entry name" value="HDc"/>
    <property type="match status" value="1"/>
</dbReference>
<dbReference type="InterPro" id="IPR003607">
    <property type="entry name" value="HD/PDEase_dom"/>
</dbReference>
<name>A0A956LYP3_UNCEI</name>
<organism evidence="2 3">
    <name type="scientific">Eiseniibacteriota bacterium</name>
    <dbReference type="NCBI Taxonomy" id="2212470"/>
    <lineage>
        <taxon>Bacteria</taxon>
        <taxon>Candidatus Eiseniibacteriota</taxon>
    </lineage>
</organism>
<dbReference type="AlphaFoldDB" id="A0A956LYP3"/>
<reference evidence="2" key="2">
    <citation type="journal article" date="2021" name="Microbiome">
        <title>Successional dynamics and alternative stable states in a saline activated sludge microbial community over 9 years.</title>
        <authorList>
            <person name="Wang Y."/>
            <person name="Ye J."/>
            <person name="Ju F."/>
            <person name="Liu L."/>
            <person name="Boyd J.A."/>
            <person name="Deng Y."/>
            <person name="Parks D.H."/>
            <person name="Jiang X."/>
            <person name="Yin X."/>
            <person name="Woodcroft B.J."/>
            <person name="Tyson G.W."/>
            <person name="Hugenholtz P."/>
            <person name="Polz M.F."/>
            <person name="Zhang T."/>
        </authorList>
    </citation>
    <scope>NUCLEOTIDE SEQUENCE</scope>
    <source>
        <strain evidence="2">HKST-UBA01</strain>
    </source>
</reference>
<dbReference type="SUPFAM" id="SSF109604">
    <property type="entry name" value="HD-domain/PDEase-like"/>
    <property type="match status" value="1"/>
</dbReference>
<protein>
    <submittedName>
        <fullName evidence="2">HDOD domain-containing protein</fullName>
    </submittedName>
</protein>
<reference evidence="2" key="1">
    <citation type="submission" date="2020-04" db="EMBL/GenBank/DDBJ databases">
        <authorList>
            <person name="Zhang T."/>
        </authorList>
    </citation>
    <scope>NUCLEOTIDE SEQUENCE</scope>
    <source>
        <strain evidence="2">HKST-UBA01</strain>
    </source>
</reference>
<dbReference type="PANTHER" id="PTHR33525">
    <property type="match status" value="1"/>
</dbReference>
<sequence>MKPIEKVVTAADLQMLPPISPAASKVLKLLDDPKADAVAIQRVIQYDPGLTANVLKAANSPYFGFRQETLSLRSAVVRLGSRWLHQVVVASFAKAAMEQDVPGYDLPAGELWRHAVGVSVASDRLVALLGVSVADEIFTAALLHDIGKIVLGQKVGSDVQRIEAATAAGVSFEAAERAVLGLDHAAAGACLLEAWALPQQLVDVVRWHHQPEDAERQSLVLDIVHLADVVCLMLGIGTGRDGLCYRPSTGAMKRLQLKVSDLEAVAAETPLGLEELLAGLNAA</sequence>
<proteinExistence type="predicted"/>
<evidence type="ECO:0000313" key="3">
    <source>
        <dbReference type="Proteomes" id="UP000697710"/>
    </source>
</evidence>
<feature type="domain" description="HDOD" evidence="1">
    <location>
        <begin position="16"/>
        <end position="211"/>
    </location>
</feature>
<dbReference type="PROSITE" id="PS51833">
    <property type="entry name" value="HDOD"/>
    <property type="match status" value="1"/>
</dbReference>
<dbReference type="PANTHER" id="PTHR33525:SF3">
    <property type="entry name" value="RIBONUCLEASE Y"/>
    <property type="match status" value="1"/>
</dbReference>
<gene>
    <name evidence="2" type="ORF">KC729_11010</name>
</gene>
<accession>A0A956LYP3</accession>
<dbReference type="InterPro" id="IPR013976">
    <property type="entry name" value="HDOD"/>
</dbReference>
<dbReference type="Proteomes" id="UP000697710">
    <property type="component" value="Unassembled WGS sequence"/>
</dbReference>
<dbReference type="NCBIfam" id="TIGR00277">
    <property type="entry name" value="HDIG"/>
    <property type="match status" value="1"/>
</dbReference>